<accession>Q7DJA2</accession>
<dbReference type="AlphaFoldDB" id="Q7DJA2"/>
<evidence type="ECO:0000256" key="1">
    <source>
        <dbReference type="SAM" id="MobiDB-lite"/>
    </source>
</evidence>
<dbReference type="EMBL" id="AB035473">
    <property type="protein sequence ID" value="BAA88146.1"/>
    <property type="molecule type" value="Genomic_DNA"/>
</dbReference>
<sequence length="282" mass="31764">MDVEEADKECTADDISDGDGQQIVDHEAAPADGGPLQYAEWNIEHIGNGVFESHSHECHHRPPDTEHFARKVMSRKSQPDGQTNQPVGTDSPKKCYVKRQGGFVFRQMDDGTMPRIRIGEAGQMDKEIGKKESTDKVGHIDHHPELEWEETRNATFDSGRNQYGIIAGEYLGSGEHHKNQADGEHRPTQQFGQPRIGFGHLGKTFTDQQGQKASDSNVCSGHDAQPKYLIPCLGIFACSHAVGLFEYFFRISYHLALRSLYNWFCRKKKLQLQIYIPLQSVV</sequence>
<feature type="region of interest" description="Disordered" evidence="1">
    <location>
        <begin position="72"/>
        <end position="95"/>
    </location>
</feature>
<protein>
    <submittedName>
        <fullName evidence="2">Formate channel</fullName>
    </submittedName>
</protein>
<gene>
    <name evidence="2" type="primary">foc-like gene</name>
</gene>
<proteinExistence type="predicted"/>
<evidence type="ECO:0000313" key="2">
    <source>
        <dbReference type="EMBL" id="BAA88146.1"/>
    </source>
</evidence>
<name>Q7DJA2_PORGN</name>
<feature type="compositionally biased region" description="Polar residues" evidence="1">
    <location>
        <begin position="75"/>
        <end position="88"/>
    </location>
</feature>
<feature type="region of interest" description="Disordered" evidence="1">
    <location>
        <begin position="1"/>
        <end position="34"/>
    </location>
</feature>
<feature type="compositionally biased region" description="Acidic residues" evidence="1">
    <location>
        <begin position="1"/>
        <end position="17"/>
    </location>
</feature>
<reference evidence="2" key="1">
    <citation type="submission" date="1999-12" db="EMBL/GenBank/DDBJ databases">
        <title>foc-like gene sequence of Porphyromonas gingivalis.</title>
        <authorList>
            <person name="Nagai A."/>
            <person name="Itoh N."/>
        </authorList>
    </citation>
    <scope>NUCLEOTIDE SEQUENCE</scope>
    <source>
        <strain evidence="2">W83</strain>
    </source>
</reference>
<organism evidence="2">
    <name type="scientific">Porphyromonas gingivalis</name>
    <name type="common">Bacteroides gingivalis</name>
    <dbReference type="NCBI Taxonomy" id="837"/>
    <lineage>
        <taxon>Bacteria</taxon>
        <taxon>Pseudomonadati</taxon>
        <taxon>Bacteroidota</taxon>
        <taxon>Bacteroidia</taxon>
        <taxon>Bacteroidales</taxon>
        <taxon>Porphyromonadaceae</taxon>
        <taxon>Porphyromonas</taxon>
    </lineage>
</organism>